<dbReference type="PANTHER" id="PTHR30580">
    <property type="entry name" value="PRIMOSOMAL PROTEIN N"/>
    <property type="match status" value="1"/>
</dbReference>
<keyword evidence="7 8" id="KW-0238">DNA-binding</keyword>
<comment type="subunit">
    <text evidence="8">Component of the replication restart primosome.</text>
</comment>
<keyword evidence="3 8" id="KW-0479">Metal-binding</keyword>
<evidence type="ECO:0000313" key="10">
    <source>
        <dbReference type="EMBL" id="MFC0682351.1"/>
    </source>
</evidence>
<keyword evidence="2 8" id="KW-0235">DNA replication</keyword>
<evidence type="ECO:0000256" key="7">
    <source>
        <dbReference type="ARBA" id="ARBA00023125"/>
    </source>
</evidence>
<feature type="binding site" evidence="8">
    <location>
        <position position="418"/>
    </location>
    <ligand>
        <name>Zn(2+)</name>
        <dbReference type="ChEBI" id="CHEBI:29105"/>
        <label>1</label>
    </ligand>
</feature>
<sequence>MSSAFARVLLDSPLPQLDRLFDYRIPDELRDAVRPGIRVKVPLRSAGRMTEGFVVELADSVSFTGDVNPVEAVISPVPVLTPEVWALARRVADRAAGSAGDVLRLAIPGRQARVEKTWLAANHSAPPPVPPAPLDGYGTDLERVIAEAGKAAVDAIPRLVRVGDTWVGAWAVTLAAAASRAIAAGGSALLAVPDYRDQEQLVIALSAVLPPERIAQVDARQSNPDRYRAFLRCLEGAPLAVVGNRSVLYAPAAKLGLIAMWDDGDPLYAEPLAPYVHARDAALVRHEQQGGALLFLGHTRTTETERLCALGWLESVAPSRVQSPRVILAGQQVTDDRLAAQARIPPLAWREAKEALATGPVLLQVGRPGYALHLVCADCGEQARCDRCDGPLRTSRASAFPSCSWCGAVAGGWTCPTCTGTRYRQVGSGSVRTAEDLGRAFPGTRVIVADADHQHLHLPSKPALVVATRGAEPVADGGYAAVLLLDGERMIARESLRVAEDCLRWWSNAAALAAPGAPVILVGVAGALASALATWRQADHARGELADRRRLHFPPAVRVATVTGTADAVGRAIEAVRGELLDVLGPVTVEEGRVRAIVRFEYGHGAAVAGNLRAEVIRAATAGRRPVAGRRPAGRAVPTLRVRLDDPEPFVDDAAR</sequence>
<evidence type="ECO:0000256" key="2">
    <source>
        <dbReference type="ARBA" id="ARBA00022705"/>
    </source>
</evidence>
<proteinExistence type="inferred from homology"/>
<dbReference type="InterPro" id="IPR042115">
    <property type="entry name" value="PriA_3primeBD_sf"/>
</dbReference>
<dbReference type="HAMAP" id="MF_00983">
    <property type="entry name" value="PriA"/>
    <property type="match status" value="1"/>
</dbReference>
<feature type="binding site" evidence="8">
    <location>
        <position position="415"/>
    </location>
    <ligand>
        <name>Zn(2+)</name>
        <dbReference type="ChEBI" id="CHEBI:29105"/>
        <label>1</label>
    </ligand>
</feature>
<dbReference type="EMBL" id="JBHLTG010000013">
    <property type="protein sequence ID" value="MFC0682351.1"/>
    <property type="molecule type" value="Genomic_DNA"/>
</dbReference>
<dbReference type="InterPro" id="IPR027417">
    <property type="entry name" value="P-loop_NTPase"/>
</dbReference>
<protein>
    <recommendedName>
        <fullName evidence="8">Probable replication restart protein PriA</fullName>
    </recommendedName>
    <alternativeName>
        <fullName evidence="8">Putative ATP-dependent DNA helicase PriA</fullName>
    </alternativeName>
</protein>
<evidence type="ECO:0000259" key="9">
    <source>
        <dbReference type="Pfam" id="PF17764"/>
    </source>
</evidence>
<comment type="similarity">
    <text evidence="8">Belongs to the helicase family. PriA subfamily.</text>
</comment>
<comment type="function">
    <text evidence="8">Initiates the restart of stalled replication forks, which reloads the replicative helicase on sites other than the origin of replication. Recognizes and binds to abandoned replication forks and remodels them to uncover a helicase loading site. Promotes assembly of the primosome at these replication forks.</text>
</comment>
<feature type="binding site" evidence="8">
    <location>
        <position position="379"/>
    </location>
    <ligand>
        <name>Zn(2+)</name>
        <dbReference type="ChEBI" id="CHEBI:29105"/>
        <label>1</label>
    </ligand>
</feature>
<comment type="caution">
    <text evidence="8">As this protein does not have any detectable helicase domains, it probably does not have helicase activity.</text>
</comment>
<dbReference type="InterPro" id="IPR005259">
    <property type="entry name" value="PriA"/>
</dbReference>
<keyword evidence="1 8" id="KW-0639">Primosome</keyword>
<feature type="binding site" evidence="8">
    <location>
        <position position="406"/>
    </location>
    <ligand>
        <name>Zn(2+)</name>
        <dbReference type="ChEBI" id="CHEBI:29105"/>
        <label>2</label>
    </ligand>
</feature>
<dbReference type="InterPro" id="IPR041222">
    <property type="entry name" value="PriA_3primeBD"/>
</dbReference>
<dbReference type="Pfam" id="PF17764">
    <property type="entry name" value="PriA_3primeBD"/>
    <property type="match status" value="1"/>
</dbReference>
<feature type="binding site" evidence="8">
    <location>
        <position position="388"/>
    </location>
    <ligand>
        <name>Zn(2+)</name>
        <dbReference type="ChEBI" id="CHEBI:29105"/>
        <label>2</label>
    </ligand>
</feature>
<feature type="domain" description="Primosomal protein N' 3' DNA-binding" evidence="9">
    <location>
        <begin position="7"/>
        <end position="108"/>
    </location>
</feature>
<comment type="caution">
    <text evidence="10">The sequence shown here is derived from an EMBL/GenBank/DDBJ whole genome shotgun (WGS) entry which is preliminary data.</text>
</comment>
<dbReference type="Gene3D" id="3.40.50.300">
    <property type="entry name" value="P-loop containing nucleotide triphosphate hydrolases"/>
    <property type="match status" value="1"/>
</dbReference>
<organism evidence="10 11">
    <name type="scientific">Lysobacter korlensis</name>
    <dbReference type="NCBI Taxonomy" id="553636"/>
    <lineage>
        <taxon>Bacteria</taxon>
        <taxon>Pseudomonadati</taxon>
        <taxon>Pseudomonadota</taxon>
        <taxon>Gammaproteobacteria</taxon>
        <taxon>Lysobacterales</taxon>
        <taxon>Lysobacteraceae</taxon>
        <taxon>Lysobacter</taxon>
    </lineage>
</organism>
<keyword evidence="11" id="KW-1185">Reference proteome</keyword>
<feature type="binding site" evidence="8">
    <location>
        <position position="403"/>
    </location>
    <ligand>
        <name>Zn(2+)</name>
        <dbReference type="ChEBI" id="CHEBI:29105"/>
        <label>2</label>
    </ligand>
</feature>
<dbReference type="PANTHER" id="PTHR30580:SF0">
    <property type="entry name" value="PRIMOSOMAL PROTEIN N"/>
    <property type="match status" value="1"/>
</dbReference>
<evidence type="ECO:0000256" key="3">
    <source>
        <dbReference type="ARBA" id="ARBA00022723"/>
    </source>
</evidence>
<accession>A0ABV6RZY7</accession>
<feature type="binding site" evidence="8">
    <location>
        <position position="376"/>
    </location>
    <ligand>
        <name>Zn(2+)</name>
        <dbReference type="ChEBI" id="CHEBI:29105"/>
        <label>1</label>
    </ligand>
</feature>
<evidence type="ECO:0000256" key="8">
    <source>
        <dbReference type="HAMAP-Rule" id="MF_00983"/>
    </source>
</evidence>
<dbReference type="Proteomes" id="UP001589896">
    <property type="component" value="Unassembled WGS sequence"/>
</dbReference>
<dbReference type="Gene3D" id="3.40.1440.60">
    <property type="entry name" value="PriA, 3(prime) DNA-binding domain"/>
    <property type="match status" value="1"/>
</dbReference>
<comment type="cofactor">
    <cofactor evidence="8">
        <name>Zn(2+)</name>
        <dbReference type="ChEBI" id="CHEBI:29105"/>
    </cofactor>
    <text evidence="8">Binds 2 zinc ions per subunit.</text>
</comment>
<dbReference type="RefSeq" id="WP_386676298.1">
    <property type="nucleotide sequence ID" value="NZ_JBHLTG010000013.1"/>
</dbReference>
<evidence type="ECO:0000256" key="1">
    <source>
        <dbReference type="ARBA" id="ARBA00022515"/>
    </source>
</evidence>
<evidence type="ECO:0000313" key="11">
    <source>
        <dbReference type="Proteomes" id="UP001589896"/>
    </source>
</evidence>
<evidence type="ECO:0000256" key="5">
    <source>
        <dbReference type="ARBA" id="ARBA00022833"/>
    </source>
</evidence>
<keyword evidence="4 8" id="KW-0547">Nucleotide-binding</keyword>
<evidence type="ECO:0000256" key="6">
    <source>
        <dbReference type="ARBA" id="ARBA00022840"/>
    </source>
</evidence>
<name>A0ABV6RZY7_9GAMM</name>
<gene>
    <name evidence="8" type="primary">priA</name>
    <name evidence="10" type="ORF">ACFFGH_31360</name>
</gene>
<keyword evidence="5 8" id="KW-0862">Zinc</keyword>
<reference evidence="10 11" key="1">
    <citation type="submission" date="2024-09" db="EMBL/GenBank/DDBJ databases">
        <authorList>
            <person name="Sun Q."/>
            <person name="Mori K."/>
        </authorList>
    </citation>
    <scope>NUCLEOTIDE SEQUENCE [LARGE SCALE GENOMIC DNA]</scope>
    <source>
        <strain evidence="10 11">KCTC 23076</strain>
    </source>
</reference>
<evidence type="ECO:0000256" key="4">
    <source>
        <dbReference type="ARBA" id="ARBA00022741"/>
    </source>
</evidence>
<feature type="binding site" evidence="8">
    <location>
        <position position="385"/>
    </location>
    <ligand>
        <name>Zn(2+)</name>
        <dbReference type="ChEBI" id="CHEBI:29105"/>
        <label>2</label>
    </ligand>
</feature>
<keyword evidence="6 8" id="KW-0067">ATP-binding</keyword>